<proteinExistence type="predicted"/>
<feature type="region of interest" description="Disordered" evidence="1">
    <location>
        <begin position="1"/>
        <end position="26"/>
    </location>
</feature>
<dbReference type="Proteomes" id="UP001341840">
    <property type="component" value="Unassembled WGS sequence"/>
</dbReference>
<feature type="non-terminal residue" evidence="2">
    <location>
        <position position="1"/>
    </location>
</feature>
<evidence type="ECO:0000313" key="3">
    <source>
        <dbReference type="Proteomes" id="UP001341840"/>
    </source>
</evidence>
<reference evidence="2 3" key="1">
    <citation type="journal article" date="2023" name="Plants (Basel)">
        <title>Bridging the Gap: Combining Genomics and Transcriptomics Approaches to Understand Stylosanthes scabra, an Orphan Legume from the Brazilian Caatinga.</title>
        <authorList>
            <person name="Ferreira-Neto J.R.C."/>
            <person name="da Silva M.D."/>
            <person name="Binneck E."/>
            <person name="de Melo N.F."/>
            <person name="da Silva R.H."/>
            <person name="de Melo A.L.T.M."/>
            <person name="Pandolfi V."/>
            <person name="Bustamante F.O."/>
            <person name="Brasileiro-Vidal A.C."/>
            <person name="Benko-Iseppon A.M."/>
        </authorList>
    </citation>
    <scope>NUCLEOTIDE SEQUENCE [LARGE SCALE GENOMIC DNA]</scope>
    <source>
        <tissue evidence="2">Leaves</tissue>
    </source>
</reference>
<keyword evidence="3" id="KW-1185">Reference proteome</keyword>
<gene>
    <name evidence="2" type="ORF">PIB30_052607</name>
</gene>
<comment type="caution">
    <text evidence="2">The sequence shown here is derived from an EMBL/GenBank/DDBJ whole genome shotgun (WGS) entry which is preliminary data.</text>
</comment>
<name>A0ABU6SIS4_9FABA</name>
<evidence type="ECO:0000256" key="1">
    <source>
        <dbReference type="SAM" id="MobiDB-lite"/>
    </source>
</evidence>
<sequence length="90" mass="9626">PPLEIQANLQAPTTRPDHRSPSSFLNQNQCSNFESLPSTLTPSLSLTSIDAASWCRLPPPDSSPHPATSASPRFVAVGRLSELSPLARCC</sequence>
<dbReference type="EMBL" id="JASCZI010060798">
    <property type="protein sequence ID" value="MED6136076.1"/>
    <property type="molecule type" value="Genomic_DNA"/>
</dbReference>
<evidence type="ECO:0000313" key="2">
    <source>
        <dbReference type="EMBL" id="MED6136076.1"/>
    </source>
</evidence>
<accession>A0ABU6SIS4</accession>
<protein>
    <submittedName>
        <fullName evidence="2">Uncharacterized protein</fullName>
    </submittedName>
</protein>
<organism evidence="2 3">
    <name type="scientific">Stylosanthes scabra</name>
    <dbReference type="NCBI Taxonomy" id="79078"/>
    <lineage>
        <taxon>Eukaryota</taxon>
        <taxon>Viridiplantae</taxon>
        <taxon>Streptophyta</taxon>
        <taxon>Embryophyta</taxon>
        <taxon>Tracheophyta</taxon>
        <taxon>Spermatophyta</taxon>
        <taxon>Magnoliopsida</taxon>
        <taxon>eudicotyledons</taxon>
        <taxon>Gunneridae</taxon>
        <taxon>Pentapetalae</taxon>
        <taxon>rosids</taxon>
        <taxon>fabids</taxon>
        <taxon>Fabales</taxon>
        <taxon>Fabaceae</taxon>
        <taxon>Papilionoideae</taxon>
        <taxon>50 kb inversion clade</taxon>
        <taxon>dalbergioids sensu lato</taxon>
        <taxon>Dalbergieae</taxon>
        <taxon>Pterocarpus clade</taxon>
        <taxon>Stylosanthes</taxon>
    </lineage>
</organism>